<gene>
    <name evidence="2" type="ORF">CLOTH_09860</name>
</gene>
<proteinExistence type="predicted"/>
<reference evidence="2 3" key="1">
    <citation type="submission" date="2017-03" db="EMBL/GenBank/DDBJ databases">
        <title>Genome sequence of Clostridium thermoalcaliphilum DSM 7309.</title>
        <authorList>
            <person name="Poehlein A."/>
            <person name="Daniel R."/>
        </authorList>
    </citation>
    <scope>NUCLEOTIDE SEQUENCE [LARGE SCALE GENOMIC DNA]</scope>
    <source>
        <strain evidence="2 3">DSM 7309</strain>
    </source>
</reference>
<keyword evidence="1" id="KW-0812">Transmembrane</keyword>
<feature type="transmembrane region" description="Helical" evidence="1">
    <location>
        <begin position="14"/>
        <end position="34"/>
    </location>
</feature>
<dbReference type="AlphaFoldDB" id="A0A1V4I741"/>
<keyword evidence="1" id="KW-0472">Membrane</keyword>
<organism evidence="2 3">
    <name type="scientific">Alkalithermobacter paradoxus</name>
    <dbReference type="NCBI Taxonomy" id="29349"/>
    <lineage>
        <taxon>Bacteria</taxon>
        <taxon>Bacillati</taxon>
        <taxon>Bacillota</taxon>
        <taxon>Clostridia</taxon>
        <taxon>Peptostreptococcales</taxon>
        <taxon>Tepidibacteraceae</taxon>
        <taxon>Alkalithermobacter</taxon>
    </lineage>
</organism>
<protein>
    <submittedName>
        <fullName evidence="2">YceG-like family protein</fullName>
    </submittedName>
</protein>
<accession>A0A1V4I741</accession>
<dbReference type="Gene3D" id="3.30.1490.480">
    <property type="entry name" value="Endolytic murein transglycosylase"/>
    <property type="match status" value="1"/>
</dbReference>
<keyword evidence="1" id="KW-1133">Transmembrane helix</keyword>
<sequence length="135" mass="15192">MEKLKDILYENSDIFLGLIVIFVMLSVVSPKLYASFQLDSNPRNDIYVSEDNSSSEEEPIEKIDTKTEEVVYFEIKSGEFGSKIGQNLKESGLIDSVDEFLKVLRDSNLENSIKVGAYKIKSGSSLDEIISIITR</sequence>
<dbReference type="EMBL" id="MZGW01000003">
    <property type="protein sequence ID" value="OPJ55808.1"/>
    <property type="molecule type" value="Genomic_DNA"/>
</dbReference>
<comment type="caution">
    <text evidence="2">The sequence shown here is derived from an EMBL/GenBank/DDBJ whole genome shotgun (WGS) entry which is preliminary data.</text>
</comment>
<dbReference type="OrthoDB" id="1752954at2"/>
<evidence type="ECO:0000313" key="2">
    <source>
        <dbReference type="EMBL" id="OPJ55808.1"/>
    </source>
</evidence>
<dbReference type="RefSeq" id="WP_079411768.1">
    <property type="nucleotide sequence ID" value="NZ_MZGW01000003.1"/>
</dbReference>
<evidence type="ECO:0000256" key="1">
    <source>
        <dbReference type="SAM" id="Phobius"/>
    </source>
</evidence>
<keyword evidence="3" id="KW-1185">Reference proteome</keyword>
<dbReference type="STRING" id="29349.CLOTH_09860"/>
<name>A0A1V4I741_9FIRM</name>
<evidence type="ECO:0000313" key="3">
    <source>
        <dbReference type="Proteomes" id="UP000190140"/>
    </source>
</evidence>
<dbReference type="Proteomes" id="UP000190140">
    <property type="component" value="Unassembled WGS sequence"/>
</dbReference>